<feature type="region of interest" description="Disordered" evidence="1">
    <location>
        <begin position="331"/>
        <end position="398"/>
    </location>
</feature>
<dbReference type="EMBL" id="ANFO01000072">
    <property type="protein sequence ID" value="KGQ12927.1"/>
    <property type="molecule type" value="Genomic_DNA"/>
</dbReference>
<evidence type="ECO:0000313" key="4">
    <source>
        <dbReference type="Proteomes" id="UP000030106"/>
    </source>
</evidence>
<feature type="domain" description="Myb-like" evidence="2">
    <location>
        <begin position="445"/>
        <end position="509"/>
    </location>
</feature>
<protein>
    <recommendedName>
        <fullName evidence="2">Myb-like domain-containing protein</fullName>
    </recommendedName>
</protein>
<comment type="caution">
    <text evidence="3">The sequence shown here is derived from an EMBL/GenBank/DDBJ whole genome shotgun (WGS) entry which is preliminary data.</text>
</comment>
<proteinExistence type="predicted"/>
<reference evidence="3 4" key="1">
    <citation type="submission" date="2012-10" db="EMBL/GenBank/DDBJ databases">
        <title>Genome sequencing and analysis of entomopathogenic fungi Beauveria bassiana D1-5.</title>
        <authorList>
            <person name="Li Q."/>
            <person name="Wang L."/>
            <person name="Zhang Z."/>
            <person name="Wang Q."/>
            <person name="Ren J."/>
            <person name="Wang M."/>
            <person name="Xu W."/>
            <person name="Wang J."/>
            <person name="Lu Y."/>
            <person name="Du Q."/>
            <person name="Sun Z."/>
        </authorList>
    </citation>
    <scope>NUCLEOTIDE SEQUENCE [LARGE SCALE GENOMIC DNA]</scope>
    <source>
        <strain evidence="3 4">D1-5</strain>
    </source>
</reference>
<feature type="compositionally biased region" description="Polar residues" evidence="1">
    <location>
        <begin position="356"/>
        <end position="377"/>
    </location>
</feature>
<sequence>MSTDAISRAIHLAPRSCSSDDMAIASSSYTSPQMQINHQNHQSFRTLRARRAQQNLTLPLHLRRRTVMDNDSWMQSMSDVEIETHYGRNFLHGVPRFDKTPLEHNHAYTASSSASQSTQNSSMPGSIYIPSRPPILGSSSNYNSPIWSADSHQLDFGGFSSAPMSAVWPQNNYTSYIPETSVSLPNTPAPVGIYQTPSQNQASRQMPHLNTPPTSAVSHAKMNSNDDVGKPQLKVDTGSHGYFKENGSIIMNKWFNNTTTQIAPPQIYNVPPPTSLSSQDSFNDGSSIASGRNIRPTSVRLHPSRSGFSSQLSFTNAADYSSQSPQIGYSAKQRLPNDKSPSPAIPGHLDAGDGSNRISPSGATSIGPSTYESDSNYAASSVRSSHASRLPSPALSDHNKNAQNAFLIDARARGMSYKEIRIKGGFTEAESTLRGRHRMLTKDKDSRVRKPEWTETDIELLRKAVRIHTRGNARTGKTSWKKVAEYITHNGGSYSFGFATCHNKWKELPPSRRR</sequence>
<dbReference type="PROSITE" id="PS50090">
    <property type="entry name" value="MYB_LIKE"/>
    <property type="match status" value="1"/>
</dbReference>
<gene>
    <name evidence="3" type="ORF">BBAD15_g1312</name>
</gene>
<name>A0A0A2W2Q1_BEABA</name>
<dbReference type="CDD" id="cd00167">
    <property type="entry name" value="SANT"/>
    <property type="match status" value="1"/>
</dbReference>
<feature type="compositionally biased region" description="Polar residues" evidence="1">
    <location>
        <begin position="275"/>
        <end position="290"/>
    </location>
</feature>
<organism evidence="3 4">
    <name type="scientific">Beauveria bassiana D1-5</name>
    <dbReference type="NCBI Taxonomy" id="1245745"/>
    <lineage>
        <taxon>Eukaryota</taxon>
        <taxon>Fungi</taxon>
        <taxon>Dikarya</taxon>
        <taxon>Ascomycota</taxon>
        <taxon>Pezizomycotina</taxon>
        <taxon>Sordariomycetes</taxon>
        <taxon>Hypocreomycetidae</taxon>
        <taxon>Hypocreales</taxon>
        <taxon>Cordycipitaceae</taxon>
        <taxon>Beauveria</taxon>
    </lineage>
</organism>
<feature type="compositionally biased region" description="Low complexity" evidence="1">
    <location>
        <begin position="378"/>
        <end position="392"/>
    </location>
</feature>
<feature type="compositionally biased region" description="Low complexity" evidence="1">
    <location>
        <begin position="109"/>
        <end position="122"/>
    </location>
</feature>
<evidence type="ECO:0000256" key="1">
    <source>
        <dbReference type="SAM" id="MobiDB-lite"/>
    </source>
</evidence>
<evidence type="ECO:0000313" key="3">
    <source>
        <dbReference type="EMBL" id="KGQ12927.1"/>
    </source>
</evidence>
<accession>A0A0A2W2Q1</accession>
<feature type="region of interest" description="Disordered" evidence="1">
    <location>
        <begin position="109"/>
        <end position="132"/>
    </location>
</feature>
<dbReference type="eggNOG" id="ENOG502SRZH">
    <property type="taxonomic scope" value="Eukaryota"/>
</dbReference>
<dbReference type="OrthoDB" id="3439209at2759"/>
<evidence type="ECO:0000259" key="2">
    <source>
        <dbReference type="PROSITE" id="PS50090"/>
    </source>
</evidence>
<dbReference type="AlphaFoldDB" id="A0A0A2W2Q1"/>
<dbReference type="STRING" id="1245745.A0A0A2W2Q1"/>
<dbReference type="Proteomes" id="UP000030106">
    <property type="component" value="Unassembled WGS sequence"/>
</dbReference>
<feature type="region of interest" description="Disordered" evidence="1">
    <location>
        <begin position="265"/>
        <end position="310"/>
    </location>
</feature>
<dbReference type="HOGENOM" id="CLU_040556_0_0_1"/>
<dbReference type="InterPro" id="IPR001005">
    <property type="entry name" value="SANT/Myb"/>
</dbReference>